<dbReference type="AlphaFoldDB" id="A0A937X490"/>
<dbReference type="SUPFAM" id="SSF51735">
    <property type="entry name" value="NAD(P)-binding Rossmann-fold domains"/>
    <property type="match status" value="1"/>
</dbReference>
<dbReference type="SMART" id="SM00839">
    <property type="entry name" value="ELFV_dehydrog"/>
    <property type="match status" value="1"/>
</dbReference>
<dbReference type="GO" id="GO:0006538">
    <property type="term" value="P:L-glutamate catabolic process"/>
    <property type="evidence" value="ECO:0007669"/>
    <property type="project" value="TreeGrafter"/>
</dbReference>
<dbReference type="InterPro" id="IPR006096">
    <property type="entry name" value="Glu/Leu/Phe/Val/Trp_DH_C"/>
</dbReference>
<dbReference type="CDD" id="cd01076">
    <property type="entry name" value="NAD_bind_1_Glu_DH"/>
    <property type="match status" value="1"/>
</dbReference>
<evidence type="ECO:0000256" key="2">
    <source>
        <dbReference type="RuleBase" id="RU004417"/>
    </source>
</evidence>
<evidence type="ECO:0000256" key="1">
    <source>
        <dbReference type="ARBA" id="ARBA00023002"/>
    </source>
</evidence>
<dbReference type="EMBL" id="VGJX01000713">
    <property type="protein sequence ID" value="MBM3275771.1"/>
    <property type="molecule type" value="Genomic_DNA"/>
</dbReference>
<dbReference type="Gene3D" id="3.40.50.720">
    <property type="entry name" value="NAD(P)-binding Rossmann-like Domain"/>
    <property type="match status" value="1"/>
</dbReference>
<sequence length="260" mass="27851">MDTWSVNVGYAAPGVVTGKPIAVGGSLGRVEATGRGVIIVTLELLRFKDRPHKGARVAIQGFGNVGSTAALLAHQSGFKVVAVSDQYGGWHNPAGLDIPDMVRWVRAHGSLQGYGGDADQTDNEGILTYSCDILIPAALENQIMMENADKVQAEFIVEAANAPTTPAGEAILERKGVTIVPDILANAGGVVVSYFEWVQGLSELFWTEDEVNQRLREILERAFDNVAGQVTGRDLSFRMAAYALGVGRVTEALRLRGLYP</sequence>
<name>A0A937X490_9BACT</name>
<dbReference type="PRINTS" id="PR00082">
    <property type="entry name" value="GLFDHDRGNASE"/>
</dbReference>
<evidence type="ECO:0000259" key="3">
    <source>
        <dbReference type="SMART" id="SM00839"/>
    </source>
</evidence>
<dbReference type="InterPro" id="IPR006095">
    <property type="entry name" value="Glu/Leu/Phe/Val/Trp_DH"/>
</dbReference>
<comment type="similarity">
    <text evidence="2">Belongs to the Glu/Leu/Phe/Val dehydrogenases family.</text>
</comment>
<dbReference type="InterPro" id="IPR033922">
    <property type="entry name" value="NAD_bind_Glu_DH"/>
</dbReference>
<dbReference type="Pfam" id="PF00208">
    <property type="entry name" value="ELFV_dehydrog"/>
    <property type="match status" value="1"/>
</dbReference>
<comment type="caution">
    <text evidence="4">The sequence shown here is derived from an EMBL/GenBank/DDBJ whole genome shotgun (WGS) entry which is preliminary data.</text>
</comment>
<gene>
    <name evidence="4" type="ORF">FJZ00_11500</name>
</gene>
<accession>A0A937X490</accession>
<evidence type="ECO:0000313" key="4">
    <source>
        <dbReference type="EMBL" id="MBM3275771.1"/>
    </source>
</evidence>
<proteinExistence type="inferred from homology"/>
<dbReference type="PANTHER" id="PTHR11606">
    <property type="entry name" value="GLUTAMATE DEHYDROGENASE"/>
    <property type="match status" value="1"/>
</dbReference>
<dbReference type="PANTHER" id="PTHR11606:SF13">
    <property type="entry name" value="GLUTAMATE DEHYDROGENASE 1, MITOCHONDRIAL"/>
    <property type="match status" value="1"/>
</dbReference>
<evidence type="ECO:0000313" key="5">
    <source>
        <dbReference type="Proteomes" id="UP000703893"/>
    </source>
</evidence>
<dbReference type="GO" id="GO:0004352">
    <property type="term" value="F:glutamate dehydrogenase (NAD+) activity"/>
    <property type="evidence" value="ECO:0007669"/>
    <property type="project" value="TreeGrafter"/>
</dbReference>
<organism evidence="4 5">
    <name type="scientific">Candidatus Tanganyikabacteria bacterium</name>
    <dbReference type="NCBI Taxonomy" id="2961651"/>
    <lineage>
        <taxon>Bacteria</taxon>
        <taxon>Bacillati</taxon>
        <taxon>Candidatus Sericytochromatia</taxon>
        <taxon>Candidatus Tanganyikabacteria</taxon>
    </lineage>
</organism>
<feature type="domain" description="Glutamate/phenylalanine/leucine/valine/L-tryptophan dehydrogenase C-terminal" evidence="3">
    <location>
        <begin position="26"/>
        <end position="257"/>
    </location>
</feature>
<keyword evidence="1 2" id="KW-0560">Oxidoreductase</keyword>
<protein>
    <recommendedName>
        <fullName evidence="3">Glutamate/phenylalanine/leucine/valine/L-tryptophan dehydrogenase C-terminal domain-containing protein</fullName>
    </recommendedName>
</protein>
<dbReference type="Proteomes" id="UP000703893">
    <property type="component" value="Unassembled WGS sequence"/>
</dbReference>
<dbReference type="InterPro" id="IPR036291">
    <property type="entry name" value="NAD(P)-bd_dom_sf"/>
</dbReference>
<reference evidence="4 5" key="1">
    <citation type="submission" date="2019-03" db="EMBL/GenBank/DDBJ databases">
        <title>Lake Tanganyika Metagenome-Assembled Genomes (MAGs).</title>
        <authorList>
            <person name="Tran P."/>
        </authorList>
    </citation>
    <scope>NUCLEOTIDE SEQUENCE [LARGE SCALE GENOMIC DNA]</scope>
    <source>
        <strain evidence="4">K_DeepCast_65m_m2_236</strain>
    </source>
</reference>